<evidence type="ECO:0000313" key="2">
    <source>
        <dbReference type="EMBL" id="KUL31453.1"/>
    </source>
</evidence>
<name>A0A101JQR8_9ACTN</name>
<dbReference type="AlphaFoldDB" id="A0A101JQR8"/>
<evidence type="ECO:0000256" key="1">
    <source>
        <dbReference type="SAM" id="MobiDB-lite"/>
    </source>
</evidence>
<sequence>MTRPQTLVDLRDETVAFLRRQYVGPSGDESEVLPNRPDRTYLVGTLYPRGTAAQPMDGDVLGDDDHEEGLDEPVELANAWRPASAAISFLHDGTQIDCAVTAARYEKAADGEGWARVPLNESSVVIEPDTKPVTLFDGAARLRAVWRKLADAWLVTVAVENKAQHDDADSPPPTEDCLFQTRLKCVVEGGRVRPYPSMSLLSDDPEDQELQLLYRNRHVYGVGHGCSVTWDASGTEVTTVATEMLPCSIVPGVSPGSRDSLVLSLSFLADETVPSLRLAAELDSFVDDYAEWIRRQREEDAVSLPQRHAAAAKRLLDRMQTACNRMRAGVALLTGDAGSIELTSFRLANRAMREQILQSRQAKTSPGRRGQELPKRPEDVPEPAWYPFQLAFQLLTVASTADHQHADRELVDLIWFPTGGGKTEAYLALAAFEMIHRRLTLGQRGGGTAVLTRYTLRMLTAQQFQRAATLICALEQLREHDIRLRGTPRFSIGLWLGGETTPNTFKVAHERARTLRKASEPDNPFQIGDCPWCATPLFPRRRTTDTTAYGVRSTAHTFELFCPHAECPFHAELPVKVVDQQIYADPPTLLVATVDKFAGLPWHKDAGIVLGRDDSPYAPPGLVIQDELHLLSGPLGTTVALYESAILGLIRWDGYKPKIVASTATIRSASEQVQRLYGCQVALFPPSGLDADDSHFAHTDTESPGRMYLGLMPQSFTQSRATGLACLAMLEAPMLVSEEPKDLDAYWTVVAYHNSLRELGRTVTIVRDDIDSLLTNRAAMRGGKARRVRGSGVIELTSNVPASTLIKGLARLERRTDQGDAVDLAATTNMLSVGIDISRLGLMLMNGQPKTTAEYIQATSRVGRSKVPGLVVTLLRAGKPRDRSHYESFRAFHESLYRHVEPTSVTPWSPASRDRSLHAALVMLIRHGAGLRTNDEAGDFRASDPPIIKATRILLDAVERSEPETVAETTAEVRSLINEWDRKARRAEELGLNLRYDSSDDEQPVLLCDFGERRDAWETMRSMRSVDRNVRVIVIGEAL</sequence>
<evidence type="ECO:0008006" key="4">
    <source>
        <dbReference type="Google" id="ProtNLM"/>
    </source>
</evidence>
<comment type="caution">
    <text evidence="2">The sequence shown here is derived from an EMBL/GenBank/DDBJ whole genome shotgun (WGS) entry which is preliminary data.</text>
</comment>
<dbReference type="Gene3D" id="3.40.50.300">
    <property type="entry name" value="P-loop containing nucleotide triphosphate hydrolases"/>
    <property type="match status" value="2"/>
</dbReference>
<dbReference type="OrthoDB" id="713315at2"/>
<evidence type="ECO:0000313" key="3">
    <source>
        <dbReference type="Proteomes" id="UP000053244"/>
    </source>
</evidence>
<dbReference type="GO" id="GO:0006289">
    <property type="term" value="P:nucleotide-excision repair"/>
    <property type="evidence" value="ECO:0007669"/>
    <property type="project" value="TreeGrafter"/>
</dbReference>
<dbReference type="RefSeq" id="WP_067694386.1">
    <property type="nucleotide sequence ID" value="NZ_LLZH01000212.1"/>
</dbReference>
<dbReference type="GO" id="GO:0036297">
    <property type="term" value="P:interstrand cross-link repair"/>
    <property type="evidence" value="ECO:0007669"/>
    <property type="project" value="TreeGrafter"/>
</dbReference>
<proteinExistence type="predicted"/>
<dbReference type="GO" id="GO:0043138">
    <property type="term" value="F:3'-5' DNA helicase activity"/>
    <property type="evidence" value="ECO:0007669"/>
    <property type="project" value="TreeGrafter"/>
</dbReference>
<dbReference type="PANTHER" id="PTHR47957">
    <property type="entry name" value="ATP-DEPENDENT HELICASE HRQ1"/>
    <property type="match status" value="1"/>
</dbReference>
<dbReference type="SUPFAM" id="SSF52540">
    <property type="entry name" value="P-loop containing nucleoside triphosphate hydrolases"/>
    <property type="match status" value="1"/>
</dbReference>
<dbReference type="CDD" id="cd18785">
    <property type="entry name" value="SF2_C"/>
    <property type="match status" value="1"/>
</dbReference>
<dbReference type="InterPro" id="IPR027417">
    <property type="entry name" value="P-loop_NTPase"/>
</dbReference>
<dbReference type="Proteomes" id="UP000053244">
    <property type="component" value="Unassembled WGS sequence"/>
</dbReference>
<feature type="region of interest" description="Disordered" evidence="1">
    <location>
        <begin position="357"/>
        <end position="381"/>
    </location>
</feature>
<dbReference type="EMBL" id="LLZH01000212">
    <property type="protein sequence ID" value="KUL31453.1"/>
    <property type="molecule type" value="Genomic_DNA"/>
</dbReference>
<organism evidence="2 3">
    <name type="scientific">Actinoplanes awajinensis subsp. mycoplanecinus</name>
    <dbReference type="NCBI Taxonomy" id="135947"/>
    <lineage>
        <taxon>Bacteria</taxon>
        <taxon>Bacillati</taxon>
        <taxon>Actinomycetota</taxon>
        <taxon>Actinomycetes</taxon>
        <taxon>Micromonosporales</taxon>
        <taxon>Micromonosporaceae</taxon>
        <taxon>Actinoplanes</taxon>
    </lineage>
</organism>
<accession>A0A101JQR8</accession>
<keyword evidence="3" id="KW-1185">Reference proteome</keyword>
<gene>
    <name evidence="2" type="ORF">ADL15_22230</name>
</gene>
<feature type="compositionally biased region" description="Basic and acidic residues" evidence="1">
    <location>
        <begin position="369"/>
        <end position="379"/>
    </location>
</feature>
<dbReference type="PANTHER" id="PTHR47957:SF3">
    <property type="entry name" value="ATP-DEPENDENT HELICASE HRQ1"/>
    <property type="match status" value="1"/>
</dbReference>
<protein>
    <recommendedName>
        <fullName evidence="4">Helicase</fullName>
    </recommendedName>
</protein>
<reference evidence="2 3" key="1">
    <citation type="submission" date="2015-10" db="EMBL/GenBank/DDBJ databases">
        <authorList>
            <person name="Gilbert D.G."/>
        </authorList>
    </citation>
    <scope>NUCLEOTIDE SEQUENCE [LARGE SCALE GENOMIC DNA]</scope>
    <source>
        <strain evidence="2 3">NRRL B-16712</strain>
    </source>
</reference>